<dbReference type="EMBL" id="CVMT01000010">
    <property type="protein sequence ID" value="CRG91661.1"/>
    <property type="molecule type" value="Genomic_DNA"/>
</dbReference>
<accession>A0A0U1M9E8</accession>
<feature type="compositionally biased region" description="Pro residues" evidence="1">
    <location>
        <begin position="1"/>
        <end position="12"/>
    </location>
</feature>
<feature type="compositionally biased region" description="Polar residues" evidence="1">
    <location>
        <begin position="13"/>
        <end position="27"/>
    </location>
</feature>
<feature type="region of interest" description="Disordered" evidence="1">
    <location>
        <begin position="1"/>
        <end position="56"/>
    </location>
</feature>
<sequence>MSNDNPDPPPNRQTPSSAPPDSSLSKDNNNNNNNNNQTQGSKATNKDPSLLDRIQTSATGLLRDTITNPNAHALGSDLGLLGGAANGKASSSSSSSSTRWSGVNASQYYDSAAGVSSSSTSSSREYGAAYGASESFRSTQENHTQFGGLEDFDTNQAAHFQNDYGDEYNNTWDKGKGKASMSSYSPTIPMDHLYTSDEEYYEAAWIRHTAAAQKRSNNQLHNNTQNQQQAPQQYQIPTDQDGAAVVSLLSDPSFEPSFADDNDFYEDDADTAVPAPLTADEMRILDSFRRQQQQSSTATPHSTPNTITPHSLIPDIDTFLAENDSLGLRATSDAALRDVVLHNLPGAEDWMAVNDRYQDEVWGYLRPALEAASKEIEESNERDSEPAREGPAVRRLKMILRHMQL</sequence>
<dbReference type="OrthoDB" id="5337545at2759"/>
<reference evidence="2 3" key="1">
    <citation type="submission" date="2015-04" db="EMBL/GenBank/DDBJ databases">
        <authorList>
            <person name="Syromyatnikov M.Y."/>
            <person name="Popov V.N."/>
        </authorList>
    </citation>
    <scope>NUCLEOTIDE SEQUENCE [LARGE SCALE GENOMIC DNA]</scope>
    <source>
        <strain evidence="2">WF-38-12</strain>
    </source>
</reference>
<feature type="region of interest" description="Disordered" evidence="1">
    <location>
        <begin position="289"/>
        <end position="310"/>
    </location>
</feature>
<name>A0A0U1M9E8_TALIS</name>
<feature type="compositionally biased region" description="Polar residues" evidence="1">
    <location>
        <begin position="37"/>
        <end position="47"/>
    </location>
</feature>
<dbReference type="OMA" id="LKMILRH"/>
<proteinExistence type="predicted"/>
<keyword evidence="3" id="KW-1185">Reference proteome</keyword>
<dbReference type="AlphaFoldDB" id="A0A0U1M9E8"/>
<feature type="compositionally biased region" description="Polar residues" evidence="1">
    <location>
        <begin position="290"/>
        <end position="309"/>
    </location>
</feature>
<dbReference type="Proteomes" id="UP000054383">
    <property type="component" value="Unassembled WGS sequence"/>
</dbReference>
<evidence type="ECO:0000256" key="1">
    <source>
        <dbReference type="SAM" id="MobiDB-lite"/>
    </source>
</evidence>
<gene>
    <name evidence="2" type="ORF">PISL3812_08711</name>
</gene>
<protein>
    <submittedName>
        <fullName evidence="2">Uncharacterized protein</fullName>
    </submittedName>
</protein>
<organism evidence="2 3">
    <name type="scientific">Talaromyces islandicus</name>
    <name type="common">Penicillium islandicum</name>
    <dbReference type="NCBI Taxonomy" id="28573"/>
    <lineage>
        <taxon>Eukaryota</taxon>
        <taxon>Fungi</taxon>
        <taxon>Dikarya</taxon>
        <taxon>Ascomycota</taxon>
        <taxon>Pezizomycotina</taxon>
        <taxon>Eurotiomycetes</taxon>
        <taxon>Eurotiomycetidae</taxon>
        <taxon>Eurotiales</taxon>
        <taxon>Trichocomaceae</taxon>
        <taxon>Talaromyces</taxon>
        <taxon>Talaromyces sect. Islandici</taxon>
    </lineage>
</organism>
<dbReference type="STRING" id="28573.A0A0U1M9E8"/>
<evidence type="ECO:0000313" key="2">
    <source>
        <dbReference type="EMBL" id="CRG91661.1"/>
    </source>
</evidence>
<evidence type="ECO:0000313" key="3">
    <source>
        <dbReference type="Proteomes" id="UP000054383"/>
    </source>
</evidence>